<dbReference type="GeneID" id="93314300"/>
<dbReference type="Pfam" id="PF00196">
    <property type="entry name" value="GerE"/>
    <property type="match status" value="1"/>
</dbReference>
<dbReference type="PRINTS" id="PR00038">
    <property type="entry name" value="HTHLUXR"/>
</dbReference>
<dbReference type="OrthoDB" id="8874570at2"/>
<sequence>MQVIMFDRQSIFIHGMKVGLQQRIPEINIHSTCQAEQLWQLLTAHPQALLILDGDLNSEFCCWLLQEKQQRFPHAKVLLVVSDDNKSWLQRALAWNVRAIAQREDSADMFAQIINSIMLGMMCLPGTWLMTSAERGKHAVHLSRRQQEILKLLAEGSSNKEISRTLNISAGTVKAHLESLYRRLDVKNRTQAAMAFNSVGEN</sequence>
<dbReference type="PANTHER" id="PTHR45566:SF1">
    <property type="entry name" value="HTH-TYPE TRANSCRIPTIONAL REGULATOR YHJB-RELATED"/>
    <property type="match status" value="1"/>
</dbReference>
<dbReference type="GO" id="GO:0003677">
    <property type="term" value="F:DNA binding"/>
    <property type="evidence" value="ECO:0007669"/>
    <property type="project" value="UniProtKB-KW"/>
</dbReference>
<dbReference type="Gene3D" id="3.40.50.2300">
    <property type="match status" value="1"/>
</dbReference>
<dbReference type="HOGENOM" id="CLU_000445_90_8_6"/>
<dbReference type="KEGG" id="eae:EAE_05860"/>
<name>A0A0H3FKY6_KLEAK</name>
<evidence type="ECO:0000259" key="2">
    <source>
        <dbReference type="PROSITE" id="PS50043"/>
    </source>
</evidence>
<dbReference type="InterPro" id="IPR016032">
    <property type="entry name" value="Sig_transdc_resp-reg_C-effctor"/>
</dbReference>
<dbReference type="GO" id="GO:0006355">
    <property type="term" value="P:regulation of DNA-templated transcription"/>
    <property type="evidence" value="ECO:0007669"/>
    <property type="project" value="InterPro"/>
</dbReference>
<dbReference type="SUPFAM" id="SSF46894">
    <property type="entry name" value="C-terminal effector domain of the bipartite response regulators"/>
    <property type="match status" value="1"/>
</dbReference>
<proteinExistence type="predicted"/>
<organism evidence="3 4">
    <name type="scientific">Klebsiella aerogenes (strain ATCC 13048 / DSM 30053 / CCUG 1429 / JCM 1235 / KCTC 2190 / NBRC 13534 / NCIMB 10102 / NCTC 10006 / CDC 819-56)</name>
    <name type="common">Enterobacter aerogenes</name>
    <dbReference type="NCBI Taxonomy" id="1028307"/>
    <lineage>
        <taxon>Bacteria</taxon>
        <taxon>Pseudomonadati</taxon>
        <taxon>Pseudomonadota</taxon>
        <taxon>Gammaproteobacteria</taxon>
        <taxon>Enterobacterales</taxon>
        <taxon>Enterobacteriaceae</taxon>
        <taxon>Klebsiella/Raoultella group</taxon>
        <taxon>Klebsiella</taxon>
    </lineage>
</organism>
<dbReference type="EMBL" id="CP002824">
    <property type="protein sequence ID" value="AEG96099.1"/>
    <property type="molecule type" value="Genomic_DNA"/>
</dbReference>
<evidence type="ECO:0000256" key="1">
    <source>
        <dbReference type="ARBA" id="ARBA00023125"/>
    </source>
</evidence>
<dbReference type="InterPro" id="IPR036388">
    <property type="entry name" value="WH-like_DNA-bd_sf"/>
</dbReference>
<feature type="domain" description="HTH luxR-type" evidence="2">
    <location>
        <begin position="135"/>
        <end position="200"/>
    </location>
</feature>
<dbReference type="PROSITE" id="PS50043">
    <property type="entry name" value="HTH_LUXR_2"/>
    <property type="match status" value="1"/>
</dbReference>
<dbReference type="InterPro" id="IPR051015">
    <property type="entry name" value="EvgA-like"/>
</dbReference>
<evidence type="ECO:0000313" key="3">
    <source>
        <dbReference type="EMBL" id="AEG96099.1"/>
    </source>
</evidence>
<protein>
    <submittedName>
        <fullName evidence="3">Putative DNA-binding response regulator in two-component regulatory system</fullName>
    </submittedName>
</protein>
<dbReference type="Proteomes" id="UP000008881">
    <property type="component" value="Chromosome"/>
</dbReference>
<keyword evidence="1 3" id="KW-0238">DNA-binding</keyword>
<dbReference type="SMART" id="SM00421">
    <property type="entry name" value="HTH_LUXR"/>
    <property type="match status" value="1"/>
</dbReference>
<dbReference type="PANTHER" id="PTHR45566">
    <property type="entry name" value="HTH-TYPE TRANSCRIPTIONAL REGULATOR YHJB-RELATED"/>
    <property type="match status" value="1"/>
</dbReference>
<dbReference type="AlphaFoldDB" id="A0A0H3FKY6"/>
<dbReference type="eggNOG" id="COG2197">
    <property type="taxonomic scope" value="Bacteria"/>
</dbReference>
<dbReference type="CDD" id="cd06170">
    <property type="entry name" value="LuxR_C_like"/>
    <property type="match status" value="1"/>
</dbReference>
<gene>
    <name evidence="3" type="ordered locus">EAE_05860</name>
</gene>
<dbReference type="PROSITE" id="PS00622">
    <property type="entry name" value="HTH_LUXR_1"/>
    <property type="match status" value="1"/>
</dbReference>
<accession>A0A0H3FKY6</accession>
<keyword evidence="4" id="KW-1185">Reference proteome</keyword>
<dbReference type="Gene3D" id="1.10.10.10">
    <property type="entry name" value="Winged helix-like DNA-binding domain superfamily/Winged helix DNA-binding domain"/>
    <property type="match status" value="1"/>
</dbReference>
<reference evidence="3 4" key="1">
    <citation type="journal article" date="2012" name="J. Bacteriol.">
        <title>Complete genome sequence of Enterobacter aerogenes KCTC 2190.</title>
        <authorList>
            <person name="Shin S.H."/>
            <person name="Kim S."/>
            <person name="Kim J.Y."/>
            <person name="Lee S."/>
            <person name="Um Y."/>
            <person name="Oh M.K."/>
            <person name="Kim Y.R."/>
            <person name="Lee J."/>
            <person name="Yang K.S."/>
        </authorList>
    </citation>
    <scope>NUCLEOTIDE SEQUENCE [LARGE SCALE GENOMIC DNA]</scope>
    <source>
        <strain evidence="3 4">KCTC 2190</strain>
    </source>
</reference>
<evidence type="ECO:0000313" key="4">
    <source>
        <dbReference type="Proteomes" id="UP000008881"/>
    </source>
</evidence>
<dbReference type="InterPro" id="IPR000792">
    <property type="entry name" value="Tscrpt_reg_LuxR_C"/>
</dbReference>
<dbReference type="PATRIC" id="fig|1028307.3.peg.1170"/>
<dbReference type="RefSeq" id="WP_015703753.1">
    <property type="nucleotide sequence ID" value="NC_015663.1"/>
</dbReference>